<comment type="cofactor">
    <cofactor evidence="1 17">
        <name>Fe cation</name>
        <dbReference type="ChEBI" id="CHEBI:24875"/>
    </cofactor>
</comment>
<evidence type="ECO:0000256" key="2">
    <source>
        <dbReference type="ARBA" id="ARBA00004229"/>
    </source>
</evidence>
<dbReference type="InterPro" id="IPR036392">
    <property type="entry name" value="PLAT/LH2_dom_sf"/>
</dbReference>
<evidence type="ECO:0000256" key="17">
    <source>
        <dbReference type="RuleBase" id="RU003974"/>
    </source>
</evidence>
<evidence type="ECO:0000256" key="16">
    <source>
        <dbReference type="PROSITE-ProRule" id="PRU00152"/>
    </source>
</evidence>
<evidence type="ECO:0000256" key="4">
    <source>
        <dbReference type="ARBA" id="ARBA00022516"/>
    </source>
</evidence>
<evidence type="ECO:0000259" key="20">
    <source>
        <dbReference type="PROSITE" id="PS51393"/>
    </source>
</evidence>
<keyword evidence="4 18" id="KW-0444">Lipid biosynthesis</keyword>
<dbReference type="PROSITE" id="PS00711">
    <property type="entry name" value="LIPOXYGENASE_1"/>
    <property type="match status" value="1"/>
</dbReference>
<feature type="domain" description="Lipoxygenase" evidence="20">
    <location>
        <begin position="206"/>
        <end position="899"/>
    </location>
</feature>
<keyword evidence="22" id="KW-1185">Reference proteome</keyword>
<protein>
    <recommendedName>
        <fullName evidence="18">Lipoxygenase</fullName>
        <ecNumber evidence="18">1.13.11.-</ecNumber>
    </recommendedName>
</protein>
<evidence type="ECO:0000256" key="12">
    <source>
        <dbReference type="ARBA" id="ARBA00023002"/>
    </source>
</evidence>
<dbReference type="Pfam" id="PF00305">
    <property type="entry name" value="Lipoxygenase"/>
    <property type="match status" value="1"/>
</dbReference>
<proteinExistence type="inferred from homology"/>
<dbReference type="InterPro" id="IPR013819">
    <property type="entry name" value="LipOase_C"/>
</dbReference>
<dbReference type="SUPFAM" id="SSF48484">
    <property type="entry name" value="Lipoxigenase"/>
    <property type="match status" value="1"/>
</dbReference>
<keyword evidence="5" id="KW-0150">Chloroplast</keyword>
<sequence length="899" mass="102776">MLKPQQIHQSHSIRNLLPFPNQLVHGFFSPAFLPLHNSNINKTVKLGFQVHRPTPIKATLTNTPQKPGAVKATVTVKQTVTSFIKNIGLQQGLDEIQDLLGKTLLLELVSADLEHKTGVEKKKIKGYAHRVSKGGNNVEFEAEFEMPADFGEIGAVVVENEHHKEMFIEDIVFDGLPNGVVSVSCNSWVHSKFDNPRNRVFFTNKSYLPSETPSGLRKLREEELLNLQGDGLGQRKSLERIYDYDVYNDLGDVDTDPTKKRSILGGKDFPYPRRCRTGRTRCRSDPSYEKWEAGFYVPRDEAFSEVKQMTFSTNFVYSMLTAIIPSLEATILDPDLGFPNFNAIDELYTQGLNLPDLDKKELWKSVLPRLIKTVSDKAHGLLRFETPETLDRDKFFWLRDEEFSRQTLAGLNPLSIKLVTEWPLKSKLDPKIYGPAESAITTDIIQREINEVMTVHKAMDEKRIFILDYHDLFLPYVERVRGLKRRTLYGSRTMFFLNPDGTLKPVAIELTRPPMDGKPQWKEVYTPCSHSTGDWLWKLAKTHVLSHDSIYHQLVSHWLRTHACSEPYVIATNRQLSVMHPIYRLLHPHLRYTMEINALARESLISADGPIEKIMTLGKYYLEVGSVFYDQHWRFDQQSLPADLISRGMAVEDPSAPQGLSLTIKDYPYASDGLLLWEALKQWVTEYVNHYYPNSSTVEADQELQAWWTEIRTIGHGDKKDEPWWPVLKTPKDLIEILMTIIWVASCQHAAVNFGQYTYAGYFPSRPSFTRAKMPNEDPTDDEWGRFLKKPEAALLECLPSQVQATRAMAVWDVISHHSPDEEYIGDKPEPSWAENPVTKAAFERFNWKLKQVEGIIDERNAECNLKNRNGAGITPYELLKPFSEPGVTGMGVPNSISI</sequence>
<dbReference type="PROSITE" id="PS51393">
    <property type="entry name" value="LIPOXYGENASE_3"/>
    <property type="match status" value="1"/>
</dbReference>
<dbReference type="PRINTS" id="PR00087">
    <property type="entry name" value="LIPOXYGENASE"/>
</dbReference>
<comment type="caution">
    <text evidence="16">Lacks conserved residue(s) required for the propagation of feature annotation.</text>
</comment>
<evidence type="ECO:0000313" key="22">
    <source>
        <dbReference type="Proteomes" id="UP001165190"/>
    </source>
</evidence>
<evidence type="ECO:0000259" key="19">
    <source>
        <dbReference type="PROSITE" id="PS50095"/>
    </source>
</evidence>
<evidence type="ECO:0000256" key="14">
    <source>
        <dbReference type="ARBA" id="ARBA00023098"/>
    </source>
</evidence>
<dbReference type="InterPro" id="IPR020834">
    <property type="entry name" value="LipOase_CS"/>
</dbReference>
<evidence type="ECO:0000256" key="11">
    <source>
        <dbReference type="ARBA" id="ARBA00022964"/>
    </source>
</evidence>
<keyword evidence="12 17" id="KW-0560">Oxidoreductase</keyword>
<dbReference type="GO" id="GO:0046872">
    <property type="term" value="F:metal ion binding"/>
    <property type="evidence" value="ECO:0007669"/>
    <property type="project" value="UniProtKB-UniRule"/>
</dbReference>
<keyword evidence="14" id="KW-0443">Lipid metabolism</keyword>
<keyword evidence="13 17" id="KW-0408">Iron</keyword>
<dbReference type="PROSITE" id="PS00081">
    <property type="entry name" value="LIPOXYGENASE_2"/>
    <property type="match status" value="1"/>
</dbReference>
<keyword evidence="8 18" id="KW-0925">Oxylipin biosynthesis</keyword>
<dbReference type="GO" id="GO:0031408">
    <property type="term" value="P:oxylipin biosynthetic process"/>
    <property type="evidence" value="ECO:0007669"/>
    <property type="project" value="UniProtKB-UniRule"/>
</dbReference>
<dbReference type="Gene3D" id="2.60.60.20">
    <property type="entry name" value="PLAT/LH2 domain"/>
    <property type="match status" value="1"/>
</dbReference>
<evidence type="ECO:0000313" key="21">
    <source>
        <dbReference type="EMBL" id="GMJ15550.1"/>
    </source>
</evidence>
<comment type="pathway">
    <text evidence="18">Lipid metabolism; oxylipin biosynthesis.</text>
</comment>
<dbReference type="InterPro" id="IPR027433">
    <property type="entry name" value="Lipoxygenase_dom_3"/>
</dbReference>
<accession>A0A9W7MWV2</accession>
<dbReference type="FunFam" id="1.20.245.10:FF:000002">
    <property type="entry name" value="Lipoxygenase"/>
    <property type="match status" value="1"/>
</dbReference>
<dbReference type="SMART" id="SM00308">
    <property type="entry name" value="LH2"/>
    <property type="match status" value="1"/>
</dbReference>
<dbReference type="SUPFAM" id="SSF49723">
    <property type="entry name" value="Lipase/lipooxygenase domain (PLAT/LH2 domain)"/>
    <property type="match status" value="1"/>
</dbReference>
<dbReference type="Gene3D" id="3.10.450.60">
    <property type="match status" value="1"/>
</dbReference>
<keyword evidence="9" id="KW-0276">Fatty acid metabolism</keyword>
<dbReference type="InterPro" id="IPR001246">
    <property type="entry name" value="LipOase_plant"/>
</dbReference>
<feature type="domain" description="PLAT" evidence="19">
    <location>
        <begin position="83"/>
        <end position="203"/>
    </location>
</feature>
<evidence type="ECO:0000256" key="1">
    <source>
        <dbReference type="ARBA" id="ARBA00001962"/>
    </source>
</evidence>
<dbReference type="AlphaFoldDB" id="A0A9W7MWV2"/>
<evidence type="ECO:0000256" key="6">
    <source>
        <dbReference type="ARBA" id="ARBA00022640"/>
    </source>
</evidence>
<dbReference type="InterPro" id="IPR001024">
    <property type="entry name" value="PLAT/LH2_dom"/>
</dbReference>
<name>A0A9W7MWV2_HIBTR</name>
<dbReference type="GO" id="GO:0016165">
    <property type="term" value="F:linoleate 13S-lipoxygenase activity"/>
    <property type="evidence" value="ECO:0007669"/>
    <property type="project" value="UniProtKB-ARBA"/>
</dbReference>
<dbReference type="Gene3D" id="4.10.372.10">
    <property type="entry name" value="Lipoxygenase-1, Domain 3"/>
    <property type="match status" value="1"/>
</dbReference>
<evidence type="ECO:0000256" key="10">
    <source>
        <dbReference type="ARBA" id="ARBA00022946"/>
    </source>
</evidence>
<dbReference type="InterPro" id="IPR036226">
    <property type="entry name" value="LipOase_C_sf"/>
</dbReference>
<dbReference type="Gene3D" id="4.10.375.10">
    <property type="entry name" value="Lipoxygenase-1, Domain 2"/>
    <property type="match status" value="1"/>
</dbReference>
<dbReference type="FunFam" id="3.10.450.60:FF:000005">
    <property type="entry name" value="Lipoxygenase"/>
    <property type="match status" value="1"/>
</dbReference>
<dbReference type="InterPro" id="IPR000907">
    <property type="entry name" value="LipOase"/>
</dbReference>
<evidence type="ECO:0000256" key="18">
    <source>
        <dbReference type="RuleBase" id="RU003975"/>
    </source>
</evidence>
<keyword evidence="10" id="KW-0809">Transit peptide</keyword>
<keyword evidence="15 18" id="KW-0275">Fatty acid biosynthesis</keyword>
<evidence type="ECO:0000256" key="7">
    <source>
        <dbReference type="ARBA" id="ARBA00022723"/>
    </source>
</evidence>
<dbReference type="Gene3D" id="1.20.245.10">
    <property type="entry name" value="Lipoxygenase-1, Domain 5"/>
    <property type="match status" value="1"/>
</dbReference>
<dbReference type="GO" id="GO:0006633">
    <property type="term" value="P:fatty acid biosynthetic process"/>
    <property type="evidence" value="ECO:0007669"/>
    <property type="project" value="UniProtKB-KW"/>
</dbReference>
<organism evidence="21 22">
    <name type="scientific">Hibiscus trionum</name>
    <name type="common">Flower of an hour</name>
    <dbReference type="NCBI Taxonomy" id="183268"/>
    <lineage>
        <taxon>Eukaryota</taxon>
        <taxon>Viridiplantae</taxon>
        <taxon>Streptophyta</taxon>
        <taxon>Embryophyta</taxon>
        <taxon>Tracheophyta</taxon>
        <taxon>Spermatophyta</taxon>
        <taxon>Magnoliopsida</taxon>
        <taxon>eudicotyledons</taxon>
        <taxon>Gunneridae</taxon>
        <taxon>Pentapetalae</taxon>
        <taxon>rosids</taxon>
        <taxon>malvids</taxon>
        <taxon>Malvales</taxon>
        <taxon>Malvaceae</taxon>
        <taxon>Malvoideae</taxon>
        <taxon>Hibiscus</taxon>
    </lineage>
</organism>
<comment type="caution">
    <text evidence="21">The sequence shown here is derived from an EMBL/GenBank/DDBJ whole genome shotgun (WGS) entry which is preliminary data.</text>
</comment>
<dbReference type="Proteomes" id="UP001165190">
    <property type="component" value="Unassembled WGS sequence"/>
</dbReference>
<dbReference type="PRINTS" id="PR00468">
    <property type="entry name" value="PLTLPOXGNASE"/>
</dbReference>
<dbReference type="PROSITE" id="PS50095">
    <property type="entry name" value="PLAT"/>
    <property type="match status" value="1"/>
</dbReference>
<dbReference type="Pfam" id="PF01477">
    <property type="entry name" value="PLAT"/>
    <property type="match status" value="1"/>
</dbReference>
<comment type="subcellular location">
    <subcellularLocation>
        <location evidence="2">Plastid</location>
        <location evidence="2">Chloroplast</location>
    </subcellularLocation>
</comment>
<reference evidence="21" key="1">
    <citation type="submission" date="2023-05" db="EMBL/GenBank/DDBJ databases">
        <title>Genome and transcriptome analyses reveal genes involved in the formation of fine ridges on petal epidermal cells in Hibiscus trionum.</title>
        <authorList>
            <person name="Koshimizu S."/>
            <person name="Masuda S."/>
            <person name="Ishii T."/>
            <person name="Shirasu K."/>
            <person name="Hoshino A."/>
            <person name="Arita M."/>
        </authorList>
    </citation>
    <scope>NUCLEOTIDE SEQUENCE</scope>
    <source>
        <strain evidence="21">Hamamatsu line</strain>
    </source>
</reference>
<dbReference type="PANTHER" id="PTHR11771">
    <property type="entry name" value="LIPOXYGENASE"/>
    <property type="match status" value="1"/>
</dbReference>
<evidence type="ECO:0000256" key="15">
    <source>
        <dbReference type="ARBA" id="ARBA00023160"/>
    </source>
</evidence>
<dbReference type="GO" id="GO:0034440">
    <property type="term" value="P:lipid oxidation"/>
    <property type="evidence" value="ECO:0007669"/>
    <property type="project" value="InterPro"/>
</dbReference>
<keyword evidence="6" id="KW-0934">Plastid</keyword>
<dbReference type="InterPro" id="IPR020833">
    <property type="entry name" value="LipOase_Fe_BS"/>
</dbReference>
<gene>
    <name evidence="21" type="ORF">HRI_005224200</name>
</gene>
<evidence type="ECO:0000256" key="5">
    <source>
        <dbReference type="ARBA" id="ARBA00022528"/>
    </source>
</evidence>
<dbReference type="EC" id="1.13.11.-" evidence="18"/>
<evidence type="ECO:0000256" key="3">
    <source>
        <dbReference type="ARBA" id="ARBA00009419"/>
    </source>
</evidence>
<comment type="similarity">
    <text evidence="3 17">Belongs to the lipoxygenase family.</text>
</comment>
<evidence type="ECO:0000256" key="13">
    <source>
        <dbReference type="ARBA" id="ARBA00023004"/>
    </source>
</evidence>
<keyword evidence="7 17" id="KW-0479">Metal-binding</keyword>
<evidence type="ECO:0000256" key="9">
    <source>
        <dbReference type="ARBA" id="ARBA00022832"/>
    </source>
</evidence>
<evidence type="ECO:0000256" key="8">
    <source>
        <dbReference type="ARBA" id="ARBA00022767"/>
    </source>
</evidence>
<dbReference type="EMBL" id="BSYR01000078">
    <property type="protein sequence ID" value="GMJ15550.1"/>
    <property type="molecule type" value="Genomic_DNA"/>
</dbReference>
<keyword evidence="11 17" id="KW-0223">Dioxygenase</keyword>
<dbReference type="OrthoDB" id="407298at2759"/>
<dbReference type="GO" id="GO:0009507">
    <property type="term" value="C:chloroplast"/>
    <property type="evidence" value="ECO:0007669"/>
    <property type="project" value="UniProtKB-SubCell"/>
</dbReference>
<comment type="function">
    <text evidence="18">Plant lipoxygenase may be involved in a number of diverse aspects of plant physiology including growth and development, pest resistance, and senescence or responses to wounding.</text>
</comment>